<evidence type="ECO:0000313" key="2">
    <source>
        <dbReference type="EMBL" id="UUX93224.1"/>
    </source>
</evidence>
<dbReference type="GeneID" id="74306755"/>
<evidence type="ECO:0000259" key="1">
    <source>
        <dbReference type="Pfam" id="PF21247"/>
    </source>
</evidence>
<feature type="domain" description="Filamentation induced by cAMP protein Fic-like C-terminal" evidence="1">
    <location>
        <begin position="39"/>
        <end position="100"/>
    </location>
</feature>
<dbReference type="AlphaFoldDB" id="A0A9E7TKY2"/>
<dbReference type="KEGG" id="mend:L6E24_03625"/>
<dbReference type="RefSeq" id="WP_257743364.1">
    <property type="nucleotide sequence ID" value="NZ_CP096115.1"/>
</dbReference>
<gene>
    <name evidence="2" type="ORF">L6E24_03625</name>
</gene>
<name>A0A9E7TKY2_9EURY</name>
<dbReference type="Pfam" id="PF21247">
    <property type="entry name" value="Fic-like_C"/>
    <property type="match status" value="1"/>
</dbReference>
<dbReference type="InterPro" id="IPR049514">
    <property type="entry name" value="Fic-like_C"/>
</dbReference>
<dbReference type="InterPro" id="IPR036390">
    <property type="entry name" value="WH_DNA-bd_sf"/>
</dbReference>
<dbReference type="SUPFAM" id="SSF46785">
    <property type="entry name" value="Winged helix' DNA-binding domain"/>
    <property type="match status" value="1"/>
</dbReference>
<keyword evidence="3" id="KW-1185">Reference proteome</keyword>
<protein>
    <recommendedName>
        <fullName evidence="1">Filamentation induced by cAMP protein Fic-like C-terminal domain-containing protein</fullName>
    </recommendedName>
</protein>
<reference evidence="2" key="1">
    <citation type="submission" date="2022-04" db="EMBL/GenBank/DDBJ databases">
        <title>Complete genome of Methanoplanus endosymbiosus DSM 3599.</title>
        <authorList>
            <person name="Chen S.-C."/>
            <person name="You Y.-T."/>
            <person name="Zhou Y.-Z."/>
            <person name="Lai M.-C."/>
        </authorList>
    </citation>
    <scope>NUCLEOTIDE SEQUENCE</scope>
    <source>
        <strain evidence="2">DSM 3599</strain>
    </source>
</reference>
<dbReference type="EMBL" id="CP096115">
    <property type="protein sequence ID" value="UUX93224.1"/>
    <property type="molecule type" value="Genomic_DNA"/>
</dbReference>
<organism evidence="2 3">
    <name type="scientific">Methanoplanus endosymbiosus</name>
    <dbReference type="NCBI Taxonomy" id="33865"/>
    <lineage>
        <taxon>Archaea</taxon>
        <taxon>Methanobacteriati</taxon>
        <taxon>Methanobacteriota</taxon>
        <taxon>Stenosarchaea group</taxon>
        <taxon>Methanomicrobia</taxon>
        <taxon>Methanomicrobiales</taxon>
        <taxon>Methanomicrobiaceae</taxon>
        <taxon>Methanoplanus</taxon>
    </lineage>
</organism>
<proteinExistence type="predicted"/>
<evidence type="ECO:0000313" key="3">
    <source>
        <dbReference type="Proteomes" id="UP001060368"/>
    </source>
</evidence>
<accession>A0A9E7TKY2</accession>
<sequence>MIRESCTKSGLPIPEWSEDGHNVTLTFFAPQVNPQVTPEVMRILNALNGEMSRNELQEMLGLKDAKYFRKAYILPALNEGLIEMTIPDKPKSRLQKYRLTGKGKELKNNMKS</sequence>
<dbReference type="Proteomes" id="UP001060368">
    <property type="component" value="Chromosome"/>
</dbReference>